<name>X1TSM3_9ZZZZ</name>
<dbReference type="Gene3D" id="3.40.50.720">
    <property type="entry name" value="NAD(P)-binding Rossmann-like Domain"/>
    <property type="match status" value="1"/>
</dbReference>
<keyword evidence="1" id="KW-0560">Oxidoreductase</keyword>
<organism evidence="2">
    <name type="scientific">marine sediment metagenome</name>
    <dbReference type="NCBI Taxonomy" id="412755"/>
    <lineage>
        <taxon>unclassified sequences</taxon>
        <taxon>metagenomes</taxon>
        <taxon>ecological metagenomes</taxon>
    </lineage>
</organism>
<dbReference type="PANTHER" id="PTHR43237">
    <property type="entry name" value="NADP-DEPENDENT MALIC ENZYME"/>
    <property type="match status" value="1"/>
</dbReference>
<proteinExistence type="predicted"/>
<dbReference type="SUPFAM" id="SSF51735">
    <property type="entry name" value="NAD(P)-binding Rossmann-fold domains"/>
    <property type="match status" value="1"/>
</dbReference>
<gene>
    <name evidence="2" type="ORF">S12H4_41668</name>
</gene>
<dbReference type="PANTHER" id="PTHR43237:SF4">
    <property type="entry name" value="NADP-DEPENDENT MALIC ENZYME"/>
    <property type="match status" value="1"/>
</dbReference>
<reference evidence="2" key="1">
    <citation type="journal article" date="2014" name="Front. Microbiol.">
        <title>High frequency of phylogenetically diverse reductive dehalogenase-homologous genes in deep subseafloor sedimentary metagenomes.</title>
        <authorList>
            <person name="Kawai M."/>
            <person name="Futagami T."/>
            <person name="Toyoda A."/>
            <person name="Takaki Y."/>
            <person name="Nishi S."/>
            <person name="Hori S."/>
            <person name="Arai W."/>
            <person name="Tsubouchi T."/>
            <person name="Morono Y."/>
            <person name="Uchiyama I."/>
            <person name="Ito T."/>
            <person name="Fujiyama A."/>
            <person name="Inagaki F."/>
            <person name="Takami H."/>
        </authorList>
    </citation>
    <scope>NUCLEOTIDE SEQUENCE</scope>
    <source>
        <strain evidence="2">Expedition CK06-06</strain>
    </source>
</reference>
<accession>X1TSM3</accession>
<comment type="caution">
    <text evidence="2">The sequence shown here is derived from an EMBL/GenBank/DDBJ whole genome shotgun (WGS) entry which is preliminary data.</text>
</comment>
<dbReference type="GO" id="GO:0016491">
    <property type="term" value="F:oxidoreductase activity"/>
    <property type="evidence" value="ECO:0007669"/>
    <property type="project" value="UniProtKB-KW"/>
</dbReference>
<dbReference type="EMBL" id="BARW01025417">
    <property type="protein sequence ID" value="GAJ08343.1"/>
    <property type="molecule type" value="Genomic_DNA"/>
</dbReference>
<evidence type="ECO:0008006" key="3">
    <source>
        <dbReference type="Google" id="ProtNLM"/>
    </source>
</evidence>
<dbReference type="InterPro" id="IPR036291">
    <property type="entry name" value="NAD(P)-bd_dom_sf"/>
</dbReference>
<sequence>FRGTLDVSAKTITDDMCIAAAQEIAKCAEDKGLTEEYIIPSMDEWEVFPREATAVGMKAIEQGVARIIMTRDELFEKSSKIIKRSRNETKTLMDKGFIPITE</sequence>
<feature type="non-terminal residue" evidence="2">
    <location>
        <position position="1"/>
    </location>
</feature>
<protein>
    <recommendedName>
        <fullName evidence="3">Malic enzyme NAD-binding domain-containing protein</fullName>
    </recommendedName>
</protein>
<dbReference type="AlphaFoldDB" id="X1TSM3"/>
<evidence type="ECO:0000313" key="2">
    <source>
        <dbReference type="EMBL" id="GAJ08343.1"/>
    </source>
</evidence>
<evidence type="ECO:0000256" key="1">
    <source>
        <dbReference type="ARBA" id="ARBA00023002"/>
    </source>
</evidence>
<dbReference type="InterPro" id="IPR051674">
    <property type="entry name" value="Malate_Decarboxylase"/>
</dbReference>